<dbReference type="Proteomes" id="UP000809431">
    <property type="component" value="Unassembled WGS sequence"/>
</dbReference>
<accession>A0ABS2BKC1</accession>
<evidence type="ECO:0000313" key="2">
    <source>
        <dbReference type="EMBL" id="MBM3116054.1"/>
    </source>
</evidence>
<proteinExistence type="predicted"/>
<dbReference type="RefSeq" id="WP_203538104.1">
    <property type="nucleotide sequence ID" value="NZ_JAESND010000003.1"/>
</dbReference>
<comment type="caution">
    <text evidence="2">The sequence shown here is derived from an EMBL/GenBank/DDBJ whole genome shotgun (WGS) entry which is preliminary data.</text>
</comment>
<evidence type="ECO:0000313" key="3">
    <source>
        <dbReference type="Proteomes" id="UP000809431"/>
    </source>
</evidence>
<reference evidence="2 3" key="1">
    <citation type="submission" date="2021-01" db="EMBL/GenBank/DDBJ databases">
        <title>Draft Genome Sequence and Polyhydroxyalkanoate Biosynthetic Potential of Jeongeupia naejangsanensis Type Strain DSM 24253.</title>
        <authorList>
            <person name="Turrini P."/>
            <person name="Artuso I."/>
            <person name="Lugli G.A."/>
            <person name="Frangipani E."/>
            <person name="Ventura M."/>
            <person name="Visca P."/>
        </authorList>
    </citation>
    <scope>NUCLEOTIDE SEQUENCE [LARGE SCALE GENOMIC DNA]</scope>
    <source>
        <strain evidence="2 3">DSM 24253</strain>
    </source>
</reference>
<organism evidence="2 3">
    <name type="scientific">Jeongeupia naejangsanensis</name>
    <dbReference type="NCBI Taxonomy" id="613195"/>
    <lineage>
        <taxon>Bacteria</taxon>
        <taxon>Pseudomonadati</taxon>
        <taxon>Pseudomonadota</taxon>
        <taxon>Betaproteobacteria</taxon>
        <taxon>Neisseriales</taxon>
        <taxon>Chitinibacteraceae</taxon>
        <taxon>Jeongeupia</taxon>
    </lineage>
</organism>
<gene>
    <name evidence="2" type="ORF">JMJ54_09430</name>
</gene>
<dbReference type="EMBL" id="JAESND010000003">
    <property type="protein sequence ID" value="MBM3116054.1"/>
    <property type="molecule type" value="Genomic_DNA"/>
</dbReference>
<evidence type="ECO:0000256" key="1">
    <source>
        <dbReference type="SAM" id="MobiDB-lite"/>
    </source>
</evidence>
<sequence length="188" mass="20490">MTSEQGHFFNWINGISPSSQSPNTGEGVTPVTRADTTGVTTKTLMNQRCDTCDTCDTTKSTEPGEGPLGTGQQDTLRAAILAKDDWGLWREITGQVADHYDASDTETADLMQQLAGQDPAFLTLLLDEARRHALPVTERFDFWQLACPGHVLLRVVTPSHNGFITLPADRPGARLYHQATAILSPPMP</sequence>
<name>A0ABS2BKC1_9NEIS</name>
<keyword evidence="3" id="KW-1185">Reference proteome</keyword>
<feature type="region of interest" description="Disordered" evidence="1">
    <location>
        <begin position="1"/>
        <end position="33"/>
    </location>
</feature>
<feature type="compositionally biased region" description="Polar residues" evidence="1">
    <location>
        <begin position="13"/>
        <end position="26"/>
    </location>
</feature>
<protein>
    <submittedName>
        <fullName evidence="2">Uncharacterized protein</fullName>
    </submittedName>
</protein>